<dbReference type="EMBL" id="CACVKT020004159">
    <property type="protein sequence ID" value="CAC5388381.1"/>
    <property type="molecule type" value="Genomic_DNA"/>
</dbReference>
<gene>
    <name evidence="2" type="ORF">MCOR_23648</name>
</gene>
<protein>
    <submittedName>
        <fullName evidence="2">CHODL</fullName>
    </submittedName>
</protein>
<dbReference type="InterPro" id="IPR016187">
    <property type="entry name" value="CTDL_fold"/>
</dbReference>
<dbReference type="InterPro" id="IPR001304">
    <property type="entry name" value="C-type_lectin-like"/>
</dbReference>
<dbReference type="SMART" id="SM00034">
    <property type="entry name" value="CLECT"/>
    <property type="match status" value="1"/>
</dbReference>
<reference evidence="2 3" key="1">
    <citation type="submission" date="2020-06" db="EMBL/GenBank/DDBJ databases">
        <authorList>
            <person name="Li R."/>
            <person name="Bekaert M."/>
        </authorList>
    </citation>
    <scope>NUCLEOTIDE SEQUENCE [LARGE SCALE GENOMIC DNA]</scope>
    <source>
        <strain evidence="3">wild</strain>
    </source>
</reference>
<organism evidence="2 3">
    <name type="scientific">Mytilus coruscus</name>
    <name type="common">Sea mussel</name>
    <dbReference type="NCBI Taxonomy" id="42192"/>
    <lineage>
        <taxon>Eukaryota</taxon>
        <taxon>Metazoa</taxon>
        <taxon>Spiralia</taxon>
        <taxon>Lophotrochozoa</taxon>
        <taxon>Mollusca</taxon>
        <taxon>Bivalvia</taxon>
        <taxon>Autobranchia</taxon>
        <taxon>Pteriomorphia</taxon>
        <taxon>Mytilida</taxon>
        <taxon>Mytiloidea</taxon>
        <taxon>Mytilidae</taxon>
        <taxon>Mytilinae</taxon>
        <taxon>Mytilus</taxon>
    </lineage>
</organism>
<proteinExistence type="predicted"/>
<dbReference type="Proteomes" id="UP000507470">
    <property type="component" value="Unassembled WGS sequence"/>
</dbReference>
<evidence type="ECO:0000313" key="2">
    <source>
        <dbReference type="EMBL" id="CAC5388381.1"/>
    </source>
</evidence>
<dbReference type="Pfam" id="PF00059">
    <property type="entry name" value="Lectin_C"/>
    <property type="match status" value="1"/>
</dbReference>
<keyword evidence="3" id="KW-1185">Reference proteome</keyword>
<evidence type="ECO:0000313" key="3">
    <source>
        <dbReference type="Proteomes" id="UP000507470"/>
    </source>
</evidence>
<sequence length="243" mass="28009">MQFTRIIVIAVLDLICHLLYADTFLFVAKKQSYLQDWFINENTTRLRNQSLVECVSQCGVLVECMSISHRRSTNECLGLNNGYIVRPPGLGYSSAGWGYYLVHNARCLDAADYVFSKVFNSCYTVHSYDNTLGYDNYSQICESEGGELMKIDSDEKQQHIVTFLGQFEISDWIVIQGTHLISEIAWRYNDGSIISYFNWHPTQPDVSVFGPLEYLCMKKSDLYQWHDCWGTMKGAFLCEKEIE</sequence>
<dbReference type="OrthoDB" id="6162817at2759"/>
<feature type="domain" description="C-type lectin" evidence="1">
    <location>
        <begin position="118"/>
        <end position="239"/>
    </location>
</feature>
<name>A0A6J8BYQ3_MYTCO</name>
<dbReference type="InterPro" id="IPR016186">
    <property type="entry name" value="C-type_lectin-like/link_sf"/>
</dbReference>
<dbReference type="Gene3D" id="3.10.100.10">
    <property type="entry name" value="Mannose-Binding Protein A, subunit A"/>
    <property type="match status" value="1"/>
</dbReference>
<dbReference type="SUPFAM" id="SSF56436">
    <property type="entry name" value="C-type lectin-like"/>
    <property type="match status" value="1"/>
</dbReference>
<evidence type="ECO:0000259" key="1">
    <source>
        <dbReference type="PROSITE" id="PS50041"/>
    </source>
</evidence>
<accession>A0A6J8BYQ3</accession>
<dbReference type="PROSITE" id="PS50041">
    <property type="entry name" value="C_TYPE_LECTIN_2"/>
    <property type="match status" value="1"/>
</dbReference>
<dbReference type="AlphaFoldDB" id="A0A6J8BYQ3"/>